<protein>
    <submittedName>
        <fullName evidence="10">BMP family ABC transporter substrate-binding protein</fullName>
    </submittedName>
</protein>
<keyword evidence="11" id="KW-1185">Reference proteome</keyword>
<feature type="domain" description="ABC transporter substrate-binding protein PnrA-like" evidence="9">
    <location>
        <begin position="59"/>
        <end position="372"/>
    </location>
</feature>
<sequence>MMKKSLILILALVMTVSMVFAGCGKKQDDTKTPDTGESVDKEENNDDKTADTDTDDVLKIKLLINGNLGDKSFFDSAKAGLELIENKYGDKVVVEHEEMTYDETKWEPALLDASDKDYDIIIVGTYQMAEILQDVAVDYPDKRYIIFDSAVDYEGFDLPNVYSIEYKQNEGSFLAGVLATRITTSGIEKTNEDKKIGFIGGMENNVINDFLVGYIDGALYADKDTKVASSYIGGFDDVATAKEMSLTQYKQGGVDIGFNVAGQAGLGQIEAAAEADKYVIGVDSDQSALFAEDKNKSDRILTSVLKRVDQSLLRAIDMHIEGTLPYGEAESLGFKEKAIDIVDTNPNVPAEIMEELAEIEQKIIDGEIKVKSAFSMTQDEIAELRDSVK</sequence>
<organism evidence="10 11">
    <name type="scientific">Vallitalea longa</name>
    <dbReference type="NCBI Taxonomy" id="2936439"/>
    <lineage>
        <taxon>Bacteria</taxon>
        <taxon>Bacillati</taxon>
        <taxon>Bacillota</taxon>
        <taxon>Clostridia</taxon>
        <taxon>Lachnospirales</taxon>
        <taxon>Vallitaleaceae</taxon>
        <taxon>Vallitalea</taxon>
    </lineage>
</organism>
<reference evidence="10" key="1">
    <citation type="submission" date="2022-06" db="EMBL/GenBank/DDBJ databases">
        <title>Vallitalea longa sp. nov., an anaerobic bacterium isolated from marine sediment.</title>
        <authorList>
            <person name="Hirano S."/>
            <person name="Terahara T."/>
            <person name="Mori K."/>
            <person name="Hamada M."/>
            <person name="Matsumoto R."/>
            <person name="Kobayashi T."/>
        </authorList>
    </citation>
    <scope>NUCLEOTIDE SEQUENCE</scope>
    <source>
        <strain evidence="10">SH18-1</strain>
    </source>
</reference>
<accession>A0A9W6DGF4</accession>
<name>A0A9W6DGF4_9FIRM</name>
<keyword evidence="5" id="KW-0472">Membrane</keyword>
<comment type="caution">
    <text evidence="10">The sequence shown here is derived from an EMBL/GenBank/DDBJ whole genome shotgun (WGS) entry which is preliminary data.</text>
</comment>
<evidence type="ECO:0000256" key="3">
    <source>
        <dbReference type="ARBA" id="ARBA00022475"/>
    </source>
</evidence>
<dbReference type="AlphaFoldDB" id="A0A9W6DGF4"/>
<comment type="subcellular location">
    <subcellularLocation>
        <location evidence="1">Cell membrane</location>
        <topology evidence="1">Lipid-anchor</topology>
    </subcellularLocation>
</comment>
<dbReference type="SUPFAM" id="SSF53822">
    <property type="entry name" value="Periplasmic binding protein-like I"/>
    <property type="match status" value="1"/>
</dbReference>
<evidence type="ECO:0000256" key="5">
    <source>
        <dbReference type="ARBA" id="ARBA00023136"/>
    </source>
</evidence>
<comment type="similarity">
    <text evidence="2">Belongs to the BMP lipoprotein family.</text>
</comment>
<feature type="chain" id="PRO_5040869989" evidence="8">
    <location>
        <begin position="22"/>
        <end position="389"/>
    </location>
</feature>
<evidence type="ECO:0000256" key="8">
    <source>
        <dbReference type="SAM" id="SignalP"/>
    </source>
</evidence>
<dbReference type="Pfam" id="PF02608">
    <property type="entry name" value="Bmp"/>
    <property type="match status" value="1"/>
</dbReference>
<dbReference type="InterPro" id="IPR050957">
    <property type="entry name" value="BMP_lipoprotein"/>
</dbReference>
<keyword evidence="4 8" id="KW-0732">Signal</keyword>
<dbReference type="Proteomes" id="UP001144256">
    <property type="component" value="Unassembled WGS sequence"/>
</dbReference>
<keyword evidence="6" id="KW-0449">Lipoprotein</keyword>
<evidence type="ECO:0000256" key="2">
    <source>
        <dbReference type="ARBA" id="ARBA00008610"/>
    </source>
</evidence>
<dbReference type="GO" id="GO:0005886">
    <property type="term" value="C:plasma membrane"/>
    <property type="evidence" value="ECO:0007669"/>
    <property type="project" value="UniProtKB-SubCell"/>
</dbReference>
<dbReference type="PANTHER" id="PTHR34296:SF2">
    <property type="entry name" value="ABC TRANSPORTER GUANOSINE-BINDING PROTEIN NUPN"/>
    <property type="match status" value="1"/>
</dbReference>
<evidence type="ECO:0000256" key="4">
    <source>
        <dbReference type="ARBA" id="ARBA00022729"/>
    </source>
</evidence>
<dbReference type="InterPro" id="IPR028082">
    <property type="entry name" value="Peripla_BP_I"/>
</dbReference>
<gene>
    <name evidence="10" type="ORF">SH1V18_28880</name>
</gene>
<keyword evidence="3" id="KW-1003">Cell membrane</keyword>
<evidence type="ECO:0000313" key="10">
    <source>
        <dbReference type="EMBL" id="GKX30408.1"/>
    </source>
</evidence>
<evidence type="ECO:0000256" key="1">
    <source>
        <dbReference type="ARBA" id="ARBA00004193"/>
    </source>
</evidence>
<dbReference type="InterPro" id="IPR003760">
    <property type="entry name" value="PnrA-like"/>
</dbReference>
<dbReference type="Gene3D" id="3.40.50.2300">
    <property type="match status" value="2"/>
</dbReference>
<dbReference type="CDD" id="cd19964">
    <property type="entry name" value="PBP1_BMP-like"/>
    <property type="match status" value="1"/>
</dbReference>
<dbReference type="EMBL" id="BRLB01000009">
    <property type="protein sequence ID" value="GKX30408.1"/>
    <property type="molecule type" value="Genomic_DNA"/>
</dbReference>
<dbReference type="PANTHER" id="PTHR34296">
    <property type="entry name" value="TRANSCRIPTIONAL ACTIVATOR PROTEIN MED"/>
    <property type="match status" value="1"/>
</dbReference>
<dbReference type="PROSITE" id="PS51257">
    <property type="entry name" value="PROKAR_LIPOPROTEIN"/>
    <property type="match status" value="1"/>
</dbReference>
<feature type="signal peptide" evidence="8">
    <location>
        <begin position="1"/>
        <end position="21"/>
    </location>
</feature>
<evidence type="ECO:0000313" key="11">
    <source>
        <dbReference type="Proteomes" id="UP001144256"/>
    </source>
</evidence>
<evidence type="ECO:0000256" key="7">
    <source>
        <dbReference type="SAM" id="MobiDB-lite"/>
    </source>
</evidence>
<evidence type="ECO:0000259" key="9">
    <source>
        <dbReference type="Pfam" id="PF02608"/>
    </source>
</evidence>
<evidence type="ECO:0000256" key="6">
    <source>
        <dbReference type="ARBA" id="ARBA00023288"/>
    </source>
</evidence>
<feature type="region of interest" description="Disordered" evidence="7">
    <location>
        <begin position="26"/>
        <end position="51"/>
    </location>
</feature>
<proteinExistence type="inferred from homology"/>